<evidence type="ECO:0000313" key="2">
    <source>
        <dbReference type="EMBL" id="OGG01337.1"/>
    </source>
</evidence>
<evidence type="ECO:0000313" key="3">
    <source>
        <dbReference type="Proteomes" id="UP000178448"/>
    </source>
</evidence>
<keyword evidence="1" id="KW-0812">Transmembrane</keyword>
<sequence>MAVPAVTAAYAYIKRRPTQTAFFFWYALILFAVWYTSRYFNNSHLAFISTLLGISALKSGDGRKV</sequence>
<dbReference type="Proteomes" id="UP000178448">
    <property type="component" value="Unassembled WGS sequence"/>
</dbReference>
<gene>
    <name evidence="2" type="ORF">A2Z33_02905</name>
</gene>
<organism evidence="2 3">
    <name type="scientific">Candidatus Gottesmanbacteria bacterium RBG_16_52_11</name>
    <dbReference type="NCBI Taxonomy" id="1798374"/>
    <lineage>
        <taxon>Bacteria</taxon>
        <taxon>Candidatus Gottesmaniibacteriota</taxon>
    </lineage>
</organism>
<evidence type="ECO:0000256" key="1">
    <source>
        <dbReference type="SAM" id="Phobius"/>
    </source>
</evidence>
<dbReference type="AlphaFoldDB" id="A0A1F5YMZ1"/>
<dbReference type="EMBL" id="MFJD01000017">
    <property type="protein sequence ID" value="OGG01337.1"/>
    <property type="molecule type" value="Genomic_DNA"/>
</dbReference>
<keyword evidence="1" id="KW-1133">Transmembrane helix</keyword>
<dbReference type="STRING" id="1798374.A2Z33_02905"/>
<keyword evidence="1" id="KW-0472">Membrane</keyword>
<name>A0A1F5YMZ1_9BACT</name>
<proteinExistence type="predicted"/>
<reference evidence="2 3" key="1">
    <citation type="journal article" date="2016" name="Nat. Commun.">
        <title>Thousands of microbial genomes shed light on interconnected biogeochemical processes in an aquifer system.</title>
        <authorList>
            <person name="Anantharaman K."/>
            <person name="Brown C.T."/>
            <person name="Hug L.A."/>
            <person name="Sharon I."/>
            <person name="Castelle C.J."/>
            <person name="Probst A.J."/>
            <person name="Thomas B.C."/>
            <person name="Singh A."/>
            <person name="Wilkins M.J."/>
            <person name="Karaoz U."/>
            <person name="Brodie E.L."/>
            <person name="Williams K.H."/>
            <person name="Hubbard S.S."/>
            <person name="Banfield J.F."/>
        </authorList>
    </citation>
    <scope>NUCLEOTIDE SEQUENCE [LARGE SCALE GENOMIC DNA]</scope>
</reference>
<protein>
    <submittedName>
        <fullName evidence="2">Uncharacterized protein</fullName>
    </submittedName>
</protein>
<feature type="transmembrane region" description="Helical" evidence="1">
    <location>
        <begin position="20"/>
        <end position="37"/>
    </location>
</feature>
<accession>A0A1F5YMZ1</accession>
<comment type="caution">
    <text evidence="2">The sequence shown here is derived from an EMBL/GenBank/DDBJ whole genome shotgun (WGS) entry which is preliminary data.</text>
</comment>